<organism evidence="3 4">
    <name type="scientific">Drechmeria coniospora</name>
    <name type="common">Nematophagous fungus</name>
    <name type="synonym">Meria coniospora</name>
    <dbReference type="NCBI Taxonomy" id="98403"/>
    <lineage>
        <taxon>Eukaryota</taxon>
        <taxon>Fungi</taxon>
        <taxon>Dikarya</taxon>
        <taxon>Ascomycota</taxon>
        <taxon>Pezizomycotina</taxon>
        <taxon>Sordariomycetes</taxon>
        <taxon>Hypocreomycetidae</taxon>
        <taxon>Hypocreales</taxon>
        <taxon>Ophiocordycipitaceae</taxon>
        <taxon>Drechmeria</taxon>
    </lineage>
</organism>
<feature type="coiled-coil region" evidence="1">
    <location>
        <begin position="573"/>
        <end position="600"/>
    </location>
</feature>
<sequence length="633" mass="68882">MWDRLQATSSATATATFFAFGRHRHQTSSPSHSDHTAGIPKSRTGRRRGNHGSSWPDNLDDPFGTLAVARSGSYKFEISRGKVVPQTTHADMYFHVDVSPIDDEPVHFHEHLPQETSRHQPPQPSRQNGTNSIPEVDHMNRRAPTLVIPRTREPKPNHDQRRDHQTSSDQSPALQTEAKPRQPAAGDAPDTAPSVLDSVTRMLATPSGRGKSPASTFGQRMRALGRSKPDPVDSRPPWYGPSGRDKLLQPIRDDDGATTLTMPRKNVNGTVRGAAASNCPPDAQLETSNAAAAAGAATDTANSLQPLAQNGRASNKPATPSSSLSSTTSSTSPSSLLHRGRQQLQRSHLEAESPPSTSSDSKSSDSKSLTSSSAFTPREVIKRKPPPFPSTTASISAQARHASDPTIAGRSTTKDDRVEIASRFGVTTFATSNPATLRQERDRTPVPTPPLQSTSVMNRRRPVGGGHGGKSAAEPVLISMRNTSAPETESNPHRRPSDPTEHTHLTGSGQLVDRRSSASPAAKPLPLAPHELQSSKDPVETLKAEVDVLAHRRMNINKCIQQMTARMPSDNLMASQQLLRKRENEKIAALKEELAEVQKDEYTVGLKLHRAYKRMERNSNYEQTGLWVSRVAR</sequence>
<feature type="compositionally biased region" description="Basic and acidic residues" evidence="2">
    <location>
        <begin position="490"/>
        <end position="504"/>
    </location>
</feature>
<feature type="region of interest" description="Disordered" evidence="2">
    <location>
        <begin position="112"/>
        <end position="419"/>
    </location>
</feature>
<dbReference type="AlphaFoldDB" id="A0A151GNR9"/>
<reference evidence="3 4" key="1">
    <citation type="journal article" date="2016" name="Sci. Rep.">
        <title>Insights into Adaptations to a Near-Obligate Nematode Endoparasitic Lifestyle from the Finished Genome of Drechmeria coniospora.</title>
        <authorList>
            <person name="Zhang L."/>
            <person name="Zhou Z."/>
            <person name="Guo Q."/>
            <person name="Fokkens L."/>
            <person name="Miskei M."/>
            <person name="Pocsi I."/>
            <person name="Zhang W."/>
            <person name="Chen M."/>
            <person name="Wang L."/>
            <person name="Sun Y."/>
            <person name="Donzelli B.G."/>
            <person name="Gibson D.M."/>
            <person name="Nelson D.R."/>
            <person name="Luo J.G."/>
            <person name="Rep M."/>
            <person name="Liu H."/>
            <person name="Yang S."/>
            <person name="Wang J."/>
            <person name="Krasnoff S.B."/>
            <person name="Xu Y."/>
            <person name="Molnar I."/>
            <person name="Lin M."/>
        </authorList>
    </citation>
    <scope>NUCLEOTIDE SEQUENCE [LARGE SCALE GENOMIC DNA]</scope>
    <source>
        <strain evidence="3 4">ARSEF 6962</strain>
    </source>
</reference>
<feature type="compositionally biased region" description="Low complexity" evidence="2">
    <location>
        <begin position="290"/>
        <end position="301"/>
    </location>
</feature>
<gene>
    <name evidence="3" type="ORF">DCS_05659</name>
</gene>
<feature type="region of interest" description="Disordered" evidence="2">
    <location>
        <begin position="431"/>
        <end position="536"/>
    </location>
</feature>
<feature type="compositionally biased region" description="Low complexity" evidence="2">
    <location>
        <begin position="353"/>
        <end position="373"/>
    </location>
</feature>
<dbReference type="RefSeq" id="XP_040657994.1">
    <property type="nucleotide sequence ID" value="XM_040802961.1"/>
</dbReference>
<evidence type="ECO:0000256" key="1">
    <source>
        <dbReference type="SAM" id="Coils"/>
    </source>
</evidence>
<evidence type="ECO:0000313" key="4">
    <source>
        <dbReference type="Proteomes" id="UP000076580"/>
    </source>
</evidence>
<name>A0A151GNR9_DRECN</name>
<evidence type="ECO:0000256" key="2">
    <source>
        <dbReference type="SAM" id="MobiDB-lite"/>
    </source>
</evidence>
<accession>A0A151GNR9</accession>
<keyword evidence="4" id="KW-1185">Reference proteome</keyword>
<dbReference type="Proteomes" id="UP000076580">
    <property type="component" value="Chromosome 02"/>
</dbReference>
<feature type="compositionally biased region" description="Low complexity" evidence="2">
    <location>
        <begin position="517"/>
        <end position="529"/>
    </location>
</feature>
<feature type="compositionally biased region" description="Basic and acidic residues" evidence="2">
    <location>
        <begin position="243"/>
        <end position="255"/>
    </location>
</feature>
<feature type="compositionally biased region" description="Polar residues" evidence="2">
    <location>
        <begin position="302"/>
        <end position="318"/>
    </location>
</feature>
<evidence type="ECO:0000313" key="3">
    <source>
        <dbReference type="EMBL" id="KYK58642.1"/>
    </source>
</evidence>
<keyword evidence="1" id="KW-0175">Coiled coil</keyword>
<dbReference type="PANTHER" id="PTHR42023">
    <property type="entry name" value="BHLH DOMAIN-CONTAINING PROTEIN"/>
    <property type="match status" value="1"/>
</dbReference>
<dbReference type="EMBL" id="LAYC01000002">
    <property type="protein sequence ID" value="KYK58642.1"/>
    <property type="molecule type" value="Genomic_DNA"/>
</dbReference>
<dbReference type="InParanoid" id="A0A151GNR9"/>
<proteinExistence type="predicted"/>
<dbReference type="GeneID" id="63718302"/>
<dbReference type="PANTHER" id="PTHR42023:SF1">
    <property type="entry name" value="BHLH DOMAIN-CONTAINING PROTEIN"/>
    <property type="match status" value="1"/>
</dbReference>
<comment type="caution">
    <text evidence="3">The sequence shown here is derived from an EMBL/GenBank/DDBJ whole genome shotgun (WGS) entry which is preliminary data.</text>
</comment>
<feature type="compositionally biased region" description="Low complexity" evidence="2">
    <location>
        <begin position="319"/>
        <end position="337"/>
    </location>
</feature>
<feature type="compositionally biased region" description="Polar residues" evidence="2">
    <location>
        <begin position="480"/>
        <end position="489"/>
    </location>
</feature>
<feature type="compositionally biased region" description="Basic and acidic residues" evidence="2">
    <location>
        <begin position="150"/>
        <end position="166"/>
    </location>
</feature>
<feature type="region of interest" description="Disordered" evidence="2">
    <location>
        <begin position="23"/>
        <end position="59"/>
    </location>
</feature>
<protein>
    <submittedName>
        <fullName evidence="3">Uncharacterized protein</fullName>
    </submittedName>
</protein>